<dbReference type="EMBL" id="OX465086">
    <property type="protein sequence ID" value="CAI9265768.1"/>
    <property type="molecule type" value="Genomic_DNA"/>
</dbReference>
<evidence type="ECO:0000256" key="3">
    <source>
        <dbReference type="ARBA" id="ARBA00023157"/>
    </source>
</evidence>
<keyword evidence="6" id="KW-0052">Apoplast</keyword>
<dbReference type="GO" id="GO:0016762">
    <property type="term" value="F:xyloglucan:xyloglucosyl transferase activity"/>
    <property type="evidence" value="ECO:0007669"/>
    <property type="project" value="UniProtKB-EC"/>
</dbReference>
<dbReference type="InterPro" id="IPR044791">
    <property type="entry name" value="Beta-glucanase/XTH"/>
</dbReference>
<dbReference type="PANTHER" id="PTHR31062">
    <property type="entry name" value="XYLOGLUCAN ENDOTRANSGLUCOSYLASE/HYDROLASE PROTEIN 8-RELATED"/>
    <property type="match status" value="1"/>
</dbReference>
<evidence type="ECO:0000256" key="6">
    <source>
        <dbReference type="RuleBase" id="RU361120"/>
    </source>
</evidence>
<keyword evidence="1 6" id="KW-0808">Transferase</keyword>
<dbReference type="PROSITE" id="PS01034">
    <property type="entry name" value="GH16_1"/>
    <property type="match status" value="1"/>
</dbReference>
<dbReference type="GO" id="GO:0048046">
    <property type="term" value="C:apoplast"/>
    <property type="evidence" value="ECO:0007669"/>
    <property type="project" value="UniProtKB-SubCell"/>
</dbReference>
<feature type="domain" description="GH16" evidence="8">
    <location>
        <begin position="17"/>
        <end position="287"/>
    </location>
</feature>
<evidence type="ECO:0000256" key="4">
    <source>
        <dbReference type="ARBA" id="ARBA00023180"/>
    </source>
</evidence>
<keyword evidence="10" id="KW-1185">Reference proteome</keyword>
<keyword evidence="7" id="KW-1133">Transmembrane helix</keyword>
<keyword evidence="7" id="KW-0472">Membrane</keyword>
<comment type="similarity">
    <text evidence="6">Belongs to the glycosyl hydrolase 16 family.</text>
</comment>
<comment type="subcellular location">
    <subcellularLocation>
        <location evidence="6">Secreted</location>
        <location evidence="6">Cell wall</location>
    </subcellularLocation>
    <subcellularLocation>
        <location evidence="6">Secreted</location>
        <location evidence="6">Extracellular space</location>
        <location evidence="6">Apoplast</location>
    </subcellularLocation>
</comment>
<comment type="PTM">
    <text evidence="6">Contains at least one intrachain disulfide bond essential for its enzymatic activity.</text>
</comment>
<dbReference type="Gene3D" id="2.60.120.200">
    <property type="match status" value="1"/>
</dbReference>
<dbReference type="InterPro" id="IPR008263">
    <property type="entry name" value="GH16_AS"/>
</dbReference>
<dbReference type="PROSITE" id="PS51762">
    <property type="entry name" value="GH16_2"/>
    <property type="match status" value="1"/>
</dbReference>
<dbReference type="Pfam" id="PF06955">
    <property type="entry name" value="XET_C"/>
    <property type="match status" value="1"/>
</dbReference>
<dbReference type="CDD" id="cd02176">
    <property type="entry name" value="GH16_XET"/>
    <property type="match status" value="1"/>
</dbReference>
<accession>A0AA35VSN9</accession>
<dbReference type="InterPro" id="IPR016455">
    <property type="entry name" value="XTH"/>
</dbReference>
<dbReference type="InterPro" id="IPR000757">
    <property type="entry name" value="Beta-glucanase-like"/>
</dbReference>
<dbReference type="GO" id="GO:0071555">
    <property type="term" value="P:cell wall organization"/>
    <property type="evidence" value="ECO:0007669"/>
    <property type="project" value="UniProtKB-KW"/>
</dbReference>
<evidence type="ECO:0000259" key="8">
    <source>
        <dbReference type="PROSITE" id="PS51762"/>
    </source>
</evidence>
<keyword evidence="3" id="KW-1015">Disulfide bond</keyword>
<dbReference type="FunFam" id="2.60.120.200:FF:000025">
    <property type="entry name" value="Xyloglucan endotransglucosylase/hydrolase"/>
    <property type="match status" value="1"/>
</dbReference>
<keyword evidence="6" id="KW-0964">Secreted</keyword>
<dbReference type="Pfam" id="PF00722">
    <property type="entry name" value="Glyco_hydro_16"/>
    <property type="match status" value="1"/>
</dbReference>
<evidence type="ECO:0000256" key="1">
    <source>
        <dbReference type="ARBA" id="ARBA00022679"/>
    </source>
</evidence>
<keyword evidence="4" id="KW-0325">Glycoprotein</keyword>
<feature type="transmembrane region" description="Helical" evidence="7">
    <location>
        <begin position="68"/>
        <end position="90"/>
    </location>
</feature>
<dbReference type="GO" id="GO:0004553">
    <property type="term" value="F:hydrolase activity, hydrolyzing O-glycosyl compounds"/>
    <property type="evidence" value="ECO:0007669"/>
    <property type="project" value="InterPro"/>
</dbReference>
<dbReference type="SUPFAM" id="SSF49899">
    <property type="entry name" value="Concanavalin A-like lectins/glucanases"/>
    <property type="match status" value="1"/>
</dbReference>
<evidence type="ECO:0000313" key="9">
    <source>
        <dbReference type="EMBL" id="CAI9265768.1"/>
    </source>
</evidence>
<dbReference type="EC" id="2.4.1.207" evidence="6"/>
<comment type="function">
    <text evidence="6">Catalyzes xyloglucan endohydrolysis (XEH) and/or endotransglycosylation (XET). Cleaves and religates xyloglucan polymers, an essential constituent of the primary cell wall, and thereby participates in cell wall construction of growing tissues.</text>
</comment>
<keyword evidence="6" id="KW-0961">Cell wall biogenesis/degradation</keyword>
<gene>
    <name evidence="9" type="ORF">LSALG_LOCUS6356</name>
</gene>
<evidence type="ECO:0000313" key="10">
    <source>
        <dbReference type="Proteomes" id="UP001177003"/>
    </source>
</evidence>
<sequence>MICELTLERGLIAVSSQSWKYLIRGCSPKSKKKQEKTRQEGDLFSLIISYRGTHIGSRMGQKRYWGDVWRYVFVMVVVLVYLIGGATGAAPKKPVAVPFGKNYIPTWAFDHIKYFNGGSNIQLTLDNYTGTGFQSKGSYLFGHFNMQIKMVPGDSAGTVTAFYLSSQNSEHDEIDFEFLGNRTGEPYILQTNVFTGGEGNREQRIFLWFDPTKAFHSYSVLWNLHQIVFFVDDVPIRVFKNSKKLGVRFPFNQPMKIYSSLWNADDWATRGGLEKTDWTKGPFVADYKNFHIDGCQSSVDAKFCATRGKHWWDQKQYQDLDDYQWRRLRWVRRKFTIYNYCTDRKRFPTMPRECKIDRDV</sequence>
<dbReference type="GO" id="GO:0010411">
    <property type="term" value="P:xyloglucan metabolic process"/>
    <property type="evidence" value="ECO:0007669"/>
    <property type="project" value="InterPro"/>
</dbReference>
<keyword evidence="2 6" id="KW-0378">Hydrolase</keyword>
<keyword evidence="6" id="KW-0134">Cell wall</keyword>
<organism evidence="9 10">
    <name type="scientific">Lactuca saligna</name>
    <name type="common">Willowleaf lettuce</name>
    <dbReference type="NCBI Taxonomy" id="75948"/>
    <lineage>
        <taxon>Eukaryota</taxon>
        <taxon>Viridiplantae</taxon>
        <taxon>Streptophyta</taxon>
        <taxon>Embryophyta</taxon>
        <taxon>Tracheophyta</taxon>
        <taxon>Spermatophyta</taxon>
        <taxon>Magnoliopsida</taxon>
        <taxon>eudicotyledons</taxon>
        <taxon>Gunneridae</taxon>
        <taxon>Pentapetalae</taxon>
        <taxon>asterids</taxon>
        <taxon>campanulids</taxon>
        <taxon>Asterales</taxon>
        <taxon>Asteraceae</taxon>
        <taxon>Cichorioideae</taxon>
        <taxon>Cichorieae</taxon>
        <taxon>Lactucinae</taxon>
        <taxon>Lactuca</taxon>
    </lineage>
</organism>
<dbReference type="InterPro" id="IPR010713">
    <property type="entry name" value="XET_C"/>
</dbReference>
<proteinExistence type="inferred from homology"/>
<keyword evidence="7" id="KW-0812">Transmembrane</keyword>
<protein>
    <recommendedName>
        <fullName evidence="6">Xyloglucan endotransglucosylase/hydrolase</fullName>
        <ecNumber evidence="6">2.4.1.207</ecNumber>
    </recommendedName>
</protein>
<dbReference type="Proteomes" id="UP001177003">
    <property type="component" value="Chromosome 0"/>
</dbReference>
<evidence type="ECO:0000256" key="5">
    <source>
        <dbReference type="ARBA" id="ARBA00023295"/>
    </source>
</evidence>
<name>A0AA35VSN9_LACSI</name>
<evidence type="ECO:0000256" key="7">
    <source>
        <dbReference type="SAM" id="Phobius"/>
    </source>
</evidence>
<dbReference type="GO" id="GO:0042546">
    <property type="term" value="P:cell wall biogenesis"/>
    <property type="evidence" value="ECO:0007669"/>
    <property type="project" value="InterPro"/>
</dbReference>
<keyword evidence="5 6" id="KW-0326">Glycosidase</keyword>
<dbReference type="AlphaFoldDB" id="A0AA35VSN9"/>
<evidence type="ECO:0000256" key="2">
    <source>
        <dbReference type="ARBA" id="ARBA00022801"/>
    </source>
</evidence>
<reference evidence="9" key="1">
    <citation type="submission" date="2023-04" db="EMBL/GenBank/DDBJ databases">
        <authorList>
            <person name="Vijverberg K."/>
            <person name="Xiong W."/>
            <person name="Schranz E."/>
        </authorList>
    </citation>
    <scope>NUCLEOTIDE SEQUENCE</scope>
</reference>
<dbReference type="InterPro" id="IPR013320">
    <property type="entry name" value="ConA-like_dom_sf"/>
</dbReference>